<evidence type="ECO:0000313" key="3">
    <source>
        <dbReference type="EMBL" id="GFO84421.1"/>
    </source>
</evidence>
<keyword evidence="4" id="KW-1185">Reference proteome</keyword>
<dbReference type="GO" id="GO:0046961">
    <property type="term" value="F:proton-transporting ATPase activity, rotational mechanism"/>
    <property type="evidence" value="ECO:0007669"/>
    <property type="project" value="InterPro"/>
</dbReference>
<reference evidence="3" key="1">
    <citation type="submission" date="2020-06" db="EMBL/GenBank/DDBJ databases">
        <title>Characterization of fructooligosaccharide metabolism and fructooligosaccharide-degrading enzymes in human commensal butyrate producers.</title>
        <authorList>
            <person name="Tanno H."/>
            <person name="Fujii T."/>
            <person name="Hirano K."/>
            <person name="Maeno S."/>
            <person name="Tonozuka T."/>
            <person name="Sakamoto M."/>
            <person name="Ohkuma M."/>
            <person name="Tochio T."/>
            <person name="Endo A."/>
        </authorList>
    </citation>
    <scope>NUCLEOTIDE SEQUENCE</scope>
    <source>
        <strain evidence="3">JCM 17466</strain>
    </source>
</reference>
<evidence type="ECO:0000313" key="4">
    <source>
        <dbReference type="Proteomes" id="UP000613208"/>
    </source>
</evidence>
<dbReference type="Gene3D" id="1.10.132.50">
    <property type="entry name" value="ATP synthase (C/AC39) subunit, domain 3"/>
    <property type="match status" value="3"/>
</dbReference>
<keyword evidence="2" id="KW-0406">Ion transport</keyword>
<dbReference type="InterPro" id="IPR044911">
    <property type="entry name" value="V-type_ATPase_csu/dsu_dom_3"/>
</dbReference>
<evidence type="ECO:0000256" key="1">
    <source>
        <dbReference type="ARBA" id="ARBA00022448"/>
    </source>
</evidence>
<evidence type="ECO:0008006" key="5">
    <source>
        <dbReference type="Google" id="ProtNLM"/>
    </source>
</evidence>
<dbReference type="AlphaFoldDB" id="A0A916Q7F9"/>
<organism evidence="3 4">
    <name type="scientific">Anaerostipes butyraticus</name>
    <dbReference type="NCBI Taxonomy" id="645466"/>
    <lineage>
        <taxon>Bacteria</taxon>
        <taxon>Bacillati</taxon>
        <taxon>Bacillota</taxon>
        <taxon>Clostridia</taxon>
        <taxon>Lachnospirales</taxon>
        <taxon>Lachnospiraceae</taxon>
        <taxon>Anaerostipes</taxon>
    </lineage>
</organism>
<dbReference type="InterPro" id="IPR036079">
    <property type="entry name" value="ATPase_csu/dsu_sf"/>
</dbReference>
<accession>A0A916Q7F9</accession>
<dbReference type="Proteomes" id="UP000613208">
    <property type="component" value="Unassembled WGS sequence"/>
</dbReference>
<dbReference type="PANTHER" id="PTHR38682">
    <property type="entry name" value="V-TYPE ATP SYNTHASE SUBUNIT C"/>
    <property type="match status" value="1"/>
</dbReference>
<dbReference type="EMBL" id="BLYI01000023">
    <property type="protein sequence ID" value="GFO84421.1"/>
    <property type="molecule type" value="Genomic_DNA"/>
</dbReference>
<dbReference type="Pfam" id="PF01992">
    <property type="entry name" value="vATP-synt_AC39"/>
    <property type="match status" value="1"/>
</dbReference>
<sequence>MIKDVMEYSGIVTKIRAMRAKLLKSEDYRKIAAMQTVTEVIYYLKETKSYGKLIDQMDESLYHRGNIEKILVQSLYDDYTRLYRFANMDQKKFLKVFKKRYEVDLIKYCLRIVFNHYNAPFDLDYKKTFFDRYSEIKIDQLIMSENIDDLVDHLKNTEYYAPLAKIRESGASTLFDYDLALELYYFSMLWKIRKGKWKKEEKETIKKDLGSQIDLTNLQWIYRAKKYYHMLPPDIYTLLIPIQYRLTKDEFKNLVEAPSIEEFFRHLNESFYGRRYQFDEQHNVEKIEKQFVKHIVMKAYQNHPYSLASLLGYLFLKEEEIYRITTALECIRYGLSEKETLRYILQDPRDQGGSA</sequence>
<dbReference type="SUPFAM" id="SSF103486">
    <property type="entry name" value="V-type ATP synthase subunit C"/>
    <property type="match status" value="1"/>
</dbReference>
<dbReference type="InterPro" id="IPR050873">
    <property type="entry name" value="V-ATPase_V0D/AC39_subunit"/>
</dbReference>
<keyword evidence="1" id="KW-0813">Transport</keyword>
<dbReference type="PANTHER" id="PTHR38682:SF1">
    <property type="entry name" value="V-TYPE ATP SYNTHASE SUBUNIT C"/>
    <property type="match status" value="1"/>
</dbReference>
<name>A0A916Q7F9_9FIRM</name>
<comment type="caution">
    <text evidence="3">The sequence shown here is derived from an EMBL/GenBank/DDBJ whole genome shotgun (WGS) entry which is preliminary data.</text>
</comment>
<proteinExistence type="predicted"/>
<dbReference type="InterPro" id="IPR002843">
    <property type="entry name" value="ATPase_V0-cplx_csu/dsu"/>
</dbReference>
<protein>
    <recommendedName>
        <fullName evidence="5">V-type ATP synthase subunit C</fullName>
    </recommendedName>
</protein>
<evidence type="ECO:0000256" key="2">
    <source>
        <dbReference type="ARBA" id="ARBA00023065"/>
    </source>
</evidence>
<gene>
    <name evidence="3" type="ORF">ANBU17_07680</name>
</gene>